<name>A0A9N7TW72_PLEPL</name>
<feature type="region of interest" description="Disordered" evidence="1">
    <location>
        <begin position="50"/>
        <end position="73"/>
    </location>
</feature>
<sequence length="169" mass="19331">MKLDHVTPRDDGYISLLAAVDDEDGGDDDDDDDEEGGWDLAVCRLRSPSNLRRPSSRISLQKTAHDEDPYSGLEAASFSGEHGACHRITGENDIFGRDVHAGLSPPPQSQQGLHVPDVKNKKKRRRRRMKRRKRRKRRRWRFTTRSCPGSQELETATKRLNDGRSWRTV</sequence>
<reference evidence="2" key="1">
    <citation type="submission" date="2020-03" db="EMBL/GenBank/DDBJ databases">
        <authorList>
            <person name="Weist P."/>
        </authorList>
    </citation>
    <scope>NUCLEOTIDE SEQUENCE</scope>
</reference>
<accession>A0A9N7TW72</accession>
<evidence type="ECO:0000313" key="3">
    <source>
        <dbReference type="Proteomes" id="UP001153269"/>
    </source>
</evidence>
<keyword evidence="3" id="KW-1185">Reference proteome</keyword>
<evidence type="ECO:0000256" key="1">
    <source>
        <dbReference type="SAM" id="MobiDB-lite"/>
    </source>
</evidence>
<organism evidence="2 3">
    <name type="scientific">Pleuronectes platessa</name>
    <name type="common">European plaice</name>
    <dbReference type="NCBI Taxonomy" id="8262"/>
    <lineage>
        <taxon>Eukaryota</taxon>
        <taxon>Metazoa</taxon>
        <taxon>Chordata</taxon>
        <taxon>Craniata</taxon>
        <taxon>Vertebrata</taxon>
        <taxon>Euteleostomi</taxon>
        <taxon>Actinopterygii</taxon>
        <taxon>Neopterygii</taxon>
        <taxon>Teleostei</taxon>
        <taxon>Neoteleostei</taxon>
        <taxon>Acanthomorphata</taxon>
        <taxon>Carangaria</taxon>
        <taxon>Pleuronectiformes</taxon>
        <taxon>Pleuronectoidei</taxon>
        <taxon>Pleuronectidae</taxon>
        <taxon>Pleuronectes</taxon>
    </lineage>
</organism>
<comment type="caution">
    <text evidence="2">The sequence shown here is derived from an EMBL/GenBank/DDBJ whole genome shotgun (WGS) entry which is preliminary data.</text>
</comment>
<dbReference type="EMBL" id="CADEAL010000376">
    <property type="protein sequence ID" value="CAB1419249.1"/>
    <property type="molecule type" value="Genomic_DNA"/>
</dbReference>
<feature type="compositionally biased region" description="Low complexity" evidence="1">
    <location>
        <begin position="50"/>
        <end position="60"/>
    </location>
</feature>
<dbReference type="Proteomes" id="UP001153269">
    <property type="component" value="Unassembled WGS sequence"/>
</dbReference>
<dbReference type="AlphaFoldDB" id="A0A9N7TW72"/>
<gene>
    <name evidence="2" type="ORF">PLEPLA_LOCUS7077</name>
</gene>
<evidence type="ECO:0000313" key="2">
    <source>
        <dbReference type="EMBL" id="CAB1419249.1"/>
    </source>
</evidence>
<feature type="compositionally biased region" description="Basic residues" evidence="1">
    <location>
        <begin position="120"/>
        <end position="142"/>
    </location>
</feature>
<feature type="region of interest" description="Disordered" evidence="1">
    <location>
        <begin position="96"/>
        <end position="169"/>
    </location>
</feature>
<feature type="compositionally biased region" description="Basic and acidic residues" evidence="1">
    <location>
        <begin position="155"/>
        <end position="169"/>
    </location>
</feature>
<feature type="compositionally biased region" description="Polar residues" evidence="1">
    <location>
        <begin position="143"/>
        <end position="154"/>
    </location>
</feature>
<protein>
    <submittedName>
        <fullName evidence="2">Uncharacterized protein</fullName>
    </submittedName>
</protein>
<proteinExistence type="predicted"/>